<evidence type="ECO:0000256" key="1">
    <source>
        <dbReference type="SAM" id="MobiDB-lite"/>
    </source>
</evidence>
<dbReference type="Proteomes" id="UP000192578">
    <property type="component" value="Unassembled WGS sequence"/>
</dbReference>
<accession>A0A1W0WHG5</accession>
<gene>
    <name evidence="2" type="ORF">BV898_11132</name>
</gene>
<feature type="compositionally biased region" description="Polar residues" evidence="1">
    <location>
        <begin position="1"/>
        <end position="18"/>
    </location>
</feature>
<evidence type="ECO:0000313" key="3">
    <source>
        <dbReference type="Proteomes" id="UP000192578"/>
    </source>
</evidence>
<name>A0A1W0WHG5_HYPEX</name>
<protein>
    <submittedName>
        <fullName evidence="2">Uncharacterized protein</fullName>
    </submittedName>
</protein>
<proteinExistence type="predicted"/>
<keyword evidence="3" id="KW-1185">Reference proteome</keyword>
<reference evidence="3" key="1">
    <citation type="submission" date="2017-01" db="EMBL/GenBank/DDBJ databases">
        <title>Comparative genomics of anhydrobiosis in the tardigrade Hypsibius dujardini.</title>
        <authorList>
            <person name="Yoshida Y."/>
            <person name="Koutsovoulos G."/>
            <person name="Laetsch D."/>
            <person name="Stevens L."/>
            <person name="Kumar S."/>
            <person name="Horikawa D."/>
            <person name="Ishino K."/>
            <person name="Komine S."/>
            <person name="Tomita M."/>
            <person name="Blaxter M."/>
            <person name="Arakawa K."/>
        </authorList>
    </citation>
    <scope>NUCLEOTIDE SEQUENCE [LARGE SCALE GENOMIC DNA]</scope>
    <source>
        <strain evidence="3">Z151</strain>
    </source>
</reference>
<dbReference type="EMBL" id="MTYJ01000101">
    <property type="protein sequence ID" value="OQV14627.1"/>
    <property type="molecule type" value="Genomic_DNA"/>
</dbReference>
<feature type="region of interest" description="Disordered" evidence="1">
    <location>
        <begin position="1"/>
        <end position="58"/>
    </location>
</feature>
<dbReference type="AlphaFoldDB" id="A0A1W0WHG5"/>
<organism evidence="2 3">
    <name type="scientific">Hypsibius exemplaris</name>
    <name type="common">Freshwater tardigrade</name>
    <dbReference type="NCBI Taxonomy" id="2072580"/>
    <lineage>
        <taxon>Eukaryota</taxon>
        <taxon>Metazoa</taxon>
        <taxon>Ecdysozoa</taxon>
        <taxon>Tardigrada</taxon>
        <taxon>Eutardigrada</taxon>
        <taxon>Parachela</taxon>
        <taxon>Hypsibioidea</taxon>
        <taxon>Hypsibiidae</taxon>
        <taxon>Hypsibius</taxon>
    </lineage>
</organism>
<comment type="caution">
    <text evidence="2">The sequence shown here is derived from an EMBL/GenBank/DDBJ whole genome shotgun (WGS) entry which is preliminary data.</text>
</comment>
<sequence length="103" mass="10740">MLRSVSPFQHPSSRTRSMPVTLESVTAPIVPTSPDPVIGNGTITGEPDDGHLQWPASPEISYPACGPDVVAVHQSATRSYSVVSDDSLDAEVEAALSEAVGVL</sequence>
<evidence type="ECO:0000313" key="2">
    <source>
        <dbReference type="EMBL" id="OQV14627.1"/>
    </source>
</evidence>